<feature type="transmembrane region" description="Helical" evidence="1">
    <location>
        <begin position="54"/>
        <end position="75"/>
    </location>
</feature>
<comment type="caution">
    <text evidence="2">The sequence shown here is derived from an EMBL/GenBank/DDBJ whole genome shotgun (WGS) entry which is preliminary data.</text>
</comment>
<evidence type="ECO:0000256" key="1">
    <source>
        <dbReference type="SAM" id="Phobius"/>
    </source>
</evidence>
<keyword evidence="1" id="KW-0472">Membrane</keyword>
<gene>
    <name evidence="2" type="ORF">H9727_00285</name>
</gene>
<evidence type="ECO:0000313" key="3">
    <source>
        <dbReference type="Proteomes" id="UP000824132"/>
    </source>
</evidence>
<name>A0A9D2A686_9FIRM</name>
<organism evidence="2 3">
    <name type="scientific">Candidatus Borkfalkia avistercoris</name>
    <dbReference type="NCBI Taxonomy" id="2838504"/>
    <lineage>
        <taxon>Bacteria</taxon>
        <taxon>Bacillati</taxon>
        <taxon>Bacillota</taxon>
        <taxon>Clostridia</taxon>
        <taxon>Christensenellales</taxon>
        <taxon>Christensenellaceae</taxon>
        <taxon>Candidatus Borkfalkia</taxon>
    </lineage>
</organism>
<evidence type="ECO:0000313" key="2">
    <source>
        <dbReference type="EMBL" id="HIZ02703.1"/>
    </source>
</evidence>
<reference evidence="2" key="1">
    <citation type="journal article" date="2021" name="PeerJ">
        <title>Extensive microbial diversity within the chicken gut microbiome revealed by metagenomics and culture.</title>
        <authorList>
            <person name="Gilroy R."/>
            <person name="Ravi A."/>
            <person name="Getino M."/>
            <person name="Pursley I."/>
            <person name="Horton D.L."/>
            <person name="Alikhan N.F."/>
            <person name="Baker D."/>
            <person name="Gharbi K."/>
            <person name="Hall N."/>
            <person name="Watson M."/>
            <person name="Adriaenssens E.M."/>
            <person name="Foster-Nyarko E."/>
            <person name="Jarju S."/>
            <person name="Secka A."/>
            <person name="Antonio M."/>
            <person name="Oren A."/>
            <person name="Chaudhuri R.R."/>
            <person name="La Ragione R."/>
            <person name="Hildebrand F."/>
            <person name="Pallen M.J."/>
        </authorList>
    </citation>
    <scope>NUCLEOTIDE SEQUENCE</scope>
    <source>
        <strain evidence="2">CHK187-5294</strain>
    </source>
</reference>
<keyword evidence="1" id="KW-1133">Transmembrane helix</keyword>
<dbReference type="EMBL" id="DXCL01000001">
    <property type="protein sequence ID" value="HIZ02703.1"/>
    <property type="molecule type" value="Genomic_DNA"/>
</dbReference>
<dbReference type="Proteomes" id="UP000824132">
    <property type="component" value="Unassembled WGS sequence"/>
</dbReference>
<reference evidence="2" key="2">
    <citation type="submission" date="2021-04" db="EMBL/GenBank/DDBJ databases">
        <authorList>
            <person name="Gilroy R."/>
        </authorList>
    </citation>
    <scope>NUCLEOTIDE SEQUENCE</scope>
    <source>
        <strain evidence="2">CHK187-5294</strain>
    </source>
</reference>
<sequence length="112" mass="11704">MVRKARSAQARKKALARLIAKHRADLATICWVCGALTALGVILTFTIACAALESMLGFFIGLIPIAASVITGAVATRRIRFALGEEEFAGTGAIIPPAAISSTSFFAPRSKA</sequence>
<accession>A0A9D2A686</accession>
<proteinExistence type="predicted"/>
<feature type="transmembrane region" description="Helical" evidence="1">
    <location>
        <begin position="26"/>
        <end position="48"/>
    </location>
</feature>
<protein>
    <submittedName>
        <fullName evidence="2">Uncharacterized protein</fullName>
    </submittedName>
</protein>
<dbReference type="AlphaFoldDB" id="A0A9D2A686"/>
<keyword evidence="1" id="KW-0812">Transmembrane</keyword>